<feature type="region of interest" description="Disordered" evidence="1">
    <location>
        <begin position="1301"/>
        <end position="1321"/>
    </location>
</feature>
<organism evidence="2 3">
    <name type="scientific">Hypholoma sublateritium (strain FD-334 SS-4)</name>
    <dbReference type="NCBI Taxonomy" id="945553"/>
    <lineage>
        <taxon>Eukaryota</taxon>
        <taxon>Fungi</taxon>
        <taxon>Dikarya</taxon>
        <taxon>Basidiomycota</taxon>
        <taxon>Agaricomycotina</taxon>
        <taxon>Agaricomycetes</taxon>
        <taxon>Agaricomycetidae</taxon>
        <taxon>Agaricales</taxon>
        <taxon>Agaricineae</taxon>
        <taxon>Strophariaceae</taxon>
        <taxon>Hypholoma</taxon>
    </lineage>
</organism>
<keyword evidence="3" id="KW-1185">Reference proteome</keyword>
<feature type="compositionally biased region" description="Basic and acidic residues" evidence="1">
    <location>
        <begin position="249"/>
        <end position="258"/>
    </location>
</feature>
<feature type="region of interest" description="Disordered" evidence="1">
    <location>
        <begin position="997"/>
        <end position="1069"/>
    </location>
</feature>
<feature type="compositionally biased region" description="Basic and acidic residues" evidence="1">
    <location>
        <begin position="347"/>
        <end position="384"/>
    </location>
</feature>
<dbReference type="OrthoDB" id="2563277at2759"/>
<feature type="compositionally biased region" description="Basic and acidic residues" evidence="1">
    <location>
        <begin position="1312"/>
        <end position="1321"/>
    </location>
</feature>
<dbReference type="Proteomes" id="UP000054270">
    <property type="component" value="Unassembled WGS sequence"/>
</dbReference>
<feature type="compositionally biased region" description="Polar residues" evidence="1">
    <location>
        <begin position="406"/>
        <end position="416"/>
    </location>
</feature>
<feature type="compositionally biased region" description="Polar residues" evidence="1">
    <location>
        <begin position="2376"/>
        <end position="2386"/>
    </location>
</feature>
<feature type="compositionally biased region" description="Basic and acidic residues" evidence="1">
    <location>
        <begin position="189"/>
        <end position="219"/>
    </location>
</feature>
<dbReference type="OMA" id="QKWWSIG"/>
<feature type="compositionally biased region" description="Low complexity" evidence="1">
    <location>
        <begin position="536"/>
        <end position="555"/>
    </location>
</feature>
<sequence>MPHVRTQTPHTNPTSIPSIRLIAATPSAAGSSEGSSFEFNRSLEDAWAAIASAPAPAPLAPKPDPAADAPRKKLVPKKSKLSLLAGLGAGKERERARDFSDVVRRVGADCSAKGGFEIYVDPEVGAESGEVLVVKKRKSRAALDGMSWGTREVTNVPKTVAPKEKEAKDKGLLKVKAEEGQKWWSIGRGRKDSKEKENKISHKPIEYIHDPHPRSKTPEPFRPTDNTRARFNSLDAGAVLNGPVSTHPVKFDEPRESARAPTPAQSRTVTPTPALARSITPTLTRSITPTAGGLLAPPGGQNQAQGSIALRAMRSVRSLARIGSWAQLKNMPPPGPEDEMAGVQEAVENKKERKGTLKEKKEKRDKKEKAKEKKEGASASEDGKKKKKSLKAKKEKSAEQEKEKAQTTLRLSSSSFEAGALTASPGPAPSHARLGVDNAQTLGSKKRSILGLGLPSTMRLPSLGARTLSSASSASSAAAAANVNIPTISAPQRLSAGSFSSNGSNASNSTGMRQLIIAGAQGQTRRGSLVSTASAGSSLRPLSTTSTRSSLSAGSGESGNGRAASVRSGSVRWDEEGLETVRERRGAERAAARKAEEEKEKEERKERRTSRESRHSAEGRRRTSLKAVFGELALDAQEREREEETRGREFPILTIEEATADGHAYIGDELLSEDGSAEFGLGEEEQVAAATPVKKARARPLSEQLLGKSRPRPMHEDDEGVLSILDAATNDLALLINNLDLQATPSTPGDRTPLRAPLSPPDFTPTGALASVGAQLAASQSKARAAVAESPLKSAKKAASPLATMSSVSSLRPYAQSRGYVKPKPASPITAPLLPAAPIVSASATTKAGNANGSSNANAARIAQQIAPWATLVQGLSPVKETVRALNAKSALSASVSSVSSSATFRPGHKRTMTPAREPDPEPVFQPLRPARSRLILPRAMMEQAPVVDAAPAPSPVVEDPHDDDMLLDDLSPRQSTFGRASGALTPVFKRLLEDEQARSGLRAPSGGEREGSLRSSRGSRLSAGSYLSVQSRRSAGSRRSYGPPSRGGTLGGSDAGVFDAEDPDSDVPDELRDILAQDTHSSYGGAASFYEDDMEDCEEGHAVIVDLRAAPSPPPNMPLPTIHASLAGSPGRSESDGFTHSDLEGEDSTKASFDWTGALNELNESGASDRRSFVEQLEHAFKTPAKVDLRYDFLTVPSLAPPVPRLPASIQAKQSAGVHALEVGRAAAAVTEDWRMAVAAETSTSSMGDEEEGMEVEYEYDSGALSGVVDREEGEEASSGMEMDGWGSERLADIQMPSVLARSEPSSQAESRSKSDFDMFASDGERLADVRELTMGDLGHTTDENDNSFAHSTSSAGELDTSFRFGGLPQSLRKEATAKAADAPLAKKEPMTLSDIIPPPAHARRLSQSFDSSGFSDSALFEDIYERLMHPTSVHLAAAAAATVPTSAPVNAAKEKEAKRRSVYKAHSRPTSGISFTGLGDSFEAVRRGFEFSNERPAFYPPPSRGRGSRQARHNKMESMATIASMSSFGAIQDPGSSDPFEYGVPVMPSLSERPSSENMSAMFSGSEFEDTFAFRRGVDYAQEAPGSLRYVGVRPRQRVESDASTFSFHAPMLPTTRGHHRRRESNMSVASLAPPISLYNRSHGHRRNDSTASTGSVAYARSGVHAYARHRRDMSDASMGSEFSAGYSYLGRPGVGDKMFGDRFERPGVGDKMFETGGMELGPLTSITASPPESAVRRSFASSADGESAYAASSESGEEVPLQSYSSSMLAYDSILSNVGRRFDESDSIFERTGYGPQRDSLGSDEVFGDYPKDSEKHVLDEAGNRLHAPLIKSHRWSVHTTDNTGVFGSDNKGAVSPSKINEEDTMLSMLGGGHAPIRRQSILESPCPRVEKRKFSAVQGLRLFKGKAVEQYESPAKARIVEKPSLASASSFQFGSDRMIKAQRGLLERQSLEDSCLIADGEELINAYFNAAPVFTRPNPTTRSRSSTCTSSSTGSVSGADTPPLSSSTGGETPPLLHHSDASSISEGSQSSIDLSQINIALANATSPMSSMLNRSRIRARARGSGHRRRYSNAQHMSRSSVYETIDEDAELASTQGHDSPDITVASKKSTPTTRQAVFVVDSDTASFDGHAQPEESMWNDERGIVALRKYYALRDEAHTTVTESRRQWSDTPFSLFAIQSFQAPAEPAGMQALLEYSVQNFGPLPSELRPHRIRSRTSSRASPYPQARVAKATQSPEKTRSTKATLSPEPVRRVKKSTVDSECTPVLKQRSMNHNLTAAPSLEVIKPFSPLFMDIEPKRENAFGLAPNARPRVASNARRTALGWSKRSTGKSSTDQKENQVATGTITTPGDNLRLNRPRPRGRPTPGGRTPAAQSQSRPIRV</sequence>
<feature type="compositionally biased region" description="Polar residues" evidence="1">
    <location>
        <begin position="1348"/>
        <end position="1357"/>
    </location>
</feature>
<feature type="region of interest" description="Disordered" evidence="1">
    <location>
        <begin position="1724"/>
        <end position="1743"/>
    </location>
</feature>
<feature type="region of interest" description="Disordered" evidence="1">
    <location>
        <begin position="1127"/>
        <end position="1147"/>
    </location>
</feature>
<feature type="region of interest" description="Disordered" evidence="1">
    <location>
        <begin position="520"/>
        <end position="623"/>
    </location>
</feature>
<reference evidence="3" key="1">
    <citation type="submission" date="2014-04" db="EMBL/GenBank/DDBJ databases">
        <title>Evolutionary Origins and Diversification of the Mycorrhizal Mutualists.</title>
        <authorList>
            <consortium name="DOE Joint Genome Institute"/>
            <consortium name="Mycorrhizal Genomics Consortium"/>
            <person name="Kohler A."/>
            <person name="Kuo A."/>
            <person name="Nagy L.G."/>
            <person name="Floudas D."/>
            <person name="Copeland A."/>
            <person name="Barry K.W."/>
            <person name="Cichocki N."/>
            <person name="Veneault-Fourrey C."/>
            <person name="LaButti K."/>
            <person name="Lindquist E.A."/>
            <person name="Lipzen A."/>
            <person name="Lundell T."/>
            <person name="Morin E."/>
            <person name="Murat C."/>
            <person name="Riley R."/>
            <person name="Ohm R."/>
            <person name="Sun H."/>
            <person name="Tunlid A."/>
            <person name="Henrissat B."/>
            <person name="Grigoriev I.V."/>
            <person name="Hibbett D.S."/>
            <person name="Martin F."/>
        </authorList>
    </citation>
    <scope>NUCLEOTIDE SEQUENCE [LARGE SCALE GENOMIC DNA]</scope>
    <source>
        <strain evidence="3">FD-334 SS-4</strain>
    </source>
</reference>
<dbReference type="STRING" id="945553.A0A0D2LXA0"/>
<feature type="compositionally biased region" description="Acidic residues" evidence="1">
    <location>
        <begin position="1060"/>
        <end position="1069"/>
    </location>
</feature>
<feature type="compositionally biased region" description="Basic and acidic residues" evidence="1">
    <location>
        <begin position="161"/>
        <end position="173"/>
    </location>
</feature>
<feature type="compositionally biased region" description="Low complexity" evidence="1">
    <location>
        <begin position="27"/>
        <end position="36"/>
    </location>
</feature>
<gene>
    <name evidence="2" type="ORF">HYPSUDRAFT_71971</name>
</gene>
<feature type="compositionally biased region" description="Basic and acidic residues" evidence="1">
    <location>
        <begin position="395"/>
        <end position="405"/>
    </location>
</feature>
<feature type="region of interest" description="Disordered" evidence="1">
    <location>
        <begin position="186"/>
        <end position="222"/>
    </location>
</feature>
<feature type="region of interest" description="Disordered" evidence="1">
    <location>
        <begin position="1978"/>
        <end position="2033"/>
    </location>
</feature>
<feature type="compositionally biased region" description="Polar residues" evidence="1">
    <location>
        <begin position="2075"/>
        <end position="2084"/>
    </location>
</feature>
<evidence type="ECO:0000256" key="1">
    <source>
        <dbReference type="SAM" id="MobiDB-lite"/>
    </source>
</evidence>
<feature type="region of interest" description="Disordered" evidence="1">
    <location>
        <begin position="2314"/>
        <end position="2386"/>
    </location>
</feature>
<protein>
    <submittedName>
        <fullName evidence="2">Uncharacterized protein</fullName>
    </submittedName>
</protein>
<feature type="compositionally biased region" description="Polar residues" evidence="1">
    <location>
        <begin position="521"/>
        <end position="535"/>
    </location>
</feature>
<proteinExistence type="predicted"/>
<feature type="region of interest" description="Disordered" evidence="1">
    <location>
        <begin position="2065"/>
        <end position="2084"/>
    </location>
</feature>
<feature type="region of interest" description="Disordered" evidence="1">
    <location>
        <begin position="238"/>
        <end position="303"/>
    </location>
</feature>
<dbReference type="EMBL" id="KN817642">
    <property type="protein sequence ID" value="KJA15513.1"/>
    <property type="molecule type" value="Genomic_DNA"/>
</dbReference>
<feature type="region of interest" description="Disordered" evidence="1">
    <location>
        <begin position="902"/>
        <end position="926"/>
    </location>
</feature>
<name>A0A0D2LXA0_HYPSF</name>
<feature type="region of interest" description="Disordered" evidence="1">
    <location>
        <begin position="1338"/>
        <end position="1358"/>
    </location>
</feature>
<accession>A0A0D2LXA0</accession>
<feature type="region of interest" description="Disordered" evidence="1">
    <location>
        <begin position="951"/>
        <end position="982"/>
    </location>
</feature>
<feature type="compositionally biased region" description="Low complexity" evidence="1">
    <location>
        <begin position="288"/>
        <end position="300"/>
    </location>
</feature>
<feature type="compositionally biased region" description="Basic residues" evidence="1">
    <location>
        <begin position="2065"/>
        <end position="2074"/>
    </location>
</feature>
<feature type="region of interest" description="Disordered" evidence="1">
    <location>
        <begin position="1"/>
        <end position="36"/>
    </location>
</feature>
<feature type="compositionally biased region" description="Basic residues" evidence="1">
    <location>
        <begin position="385"/>
        <end position="394"/>
    </location>
</feature>
<feature type="compositionally biased region" description="Polar residues" evidence="1">
    <location>
        <begin position="2330"/>
        <end position="2352"/>
    </location>
</feature>
<feature type="region of interest" description="Disordered" evidence="1">
    <location>
        <begin position="2210"/>
        <end position="2265"/>
    </location>
</feature>
<feature type="compositionally biased region" description="Basic and acidic residues" evidence="1">
    <location>
        <begin position="572"/>
        <end position="621"/>
    </location>
</feature>
<feature type="region of interest" description="Disordered" evidence="1">
    <location>
        <begin position="154"/>
        <end position="173"/>
    </location>
</feature>
<feature type="compositionally biased region" description="Basic and acidic residues" evidence="1">
    <location>
        <begin position="1134"/>
        <end position="1147"/>
    </location>
</feature>
<feature type="compositionally biased region" description="Low complexity" evidence="1">
    <location>
        <begin position="1984"/>
        <end position="2002"/>
    </location>
</feature>
<evidence type="ECO:0000313" key="2">
    <source>
        <dbReference type="EMBL" id="KJA15513.1"/>
    </source>
</evidence>
<feature type="region of interest" description="Disordered" evidence="1">
    <location>
        <begin position="327"/>
        <end position="439"/>
    </location>
</feature>
<evidence type="ECO:0000313" key="3">
    <source>
        <dbReference type="Proteomes" id="UP000054270"/>
    </source>
</evidence>
<feature type="compositionally biased region" description="Low complexity" evidence="1">
    <location>
        <begin position="1014"/>
        <end position="1048"/>
    </location>
</feature>
<feature type="compositionally biased region" description="Pro residues" evidence="1">
    <location>
        <begin position="55"/>
        <end position="64"/>
    </location>
</feature>
<feature type="compositionally biased region" description="Polar residues" evidence="1">
    <location>
        <begin position="1"/>
        <end position="17"/>
    </location>
</feature>
<feature type="region of interest" description="Disordered" evidence="1">
    <location>
        <begin position="54"/>
        <end position="74"/>
    </location>
</feature>